<accession>A0A430KTU1</accession>
<evidence type="ECO:0000313" key="3">
    <source>
        <dbReference type="Proteomes" id="UP000283087"/>
    </source>
</evidence>
<dbReference type="EMBL" id="RQXW01000003">
    <property type="protein sequence ID" value="RTE66941.1"/>
    <property type="molecule type" value="Genomic_DNA"/>
</dbReference>
<keyword evidence="1" id="KW-0732">Signal</keyword>
<keyword evidence="3" id="KW-1185">Reference proteome</keyword>
<reference evidence="2 3" key="1">
    <citation type="submission" date="2018-11" db="EMBL/GenBank/DDBJ databases">
        <title>The draft genome sequence of Amphritea opalescens ANRC-JH13T.</title>
        <authorList>
            <person name="Fang Z."/>
            <person name="Zhang Y."/>
            <person name="Han X."/>
        </authorList>
    </citation>
    <scope>NUCLEOTIDE SEQUENCE [LARGE SCALE GENOMIC DNA]</scope>
    <source>
        <strain evidence="2 3">ANRC-JH13</strain>
    </source>
</reference>
<comment type="caution">
    <text evidence="2">The sequence shown here is derived from an EMBL/GenBank/DDBJ whole genome shotgun (WGS) entry which is preliminary data.</text>
</comment>
<feature type="chain" id="PRO_5019041530" evidence="1">
    <location>
        <begin position="23"/>
        <end position="213"/>
    </location>
</feature>
<evidence type="ECO:0000313" key="2">
    <source>
        <dbReference type="EMBL" id="RTE66941.1"/>
    </source>
</evidence>
<protein>
    <submittedName>
        <fullName evidence="2">Uncharacterized protein</fullName>
    </submittedName>
</protein>
<evidence type="ECO:0000256" key="1">
    <source>
        <dbReference type="SAM" id="SignalP"/>
    </source>
</evidence>
<sequence>MKRNSFTLLLSLFWLAASSSYAEDLPLNCEAGEVPAFVITYDHYVTRLIDKQPDRQARQVVTATAETRYYAETGQMLEAAARERGETLYTPYQKERWETADAVYTYLSTGDIARVRRHPLIDISQTPYALPAKHETLKTIAGYQCDWHEEDIVGVQTTQRCEAVFYGWVTPLYSRKMAEGRDVLLSEATDIHQRCIKKESLYVPQDKPWKFSE</sequence>
<dbReference type="AlphaFoldDB" id="A0A430KTU1"/>
<dbReference type="Proteomes" id="UP000283087">
    <property type="component" value="Unassembled WGS sequence"/>
</dbReference>
<dbReference type="OrthoDB" id="6118717at2"/>
<organism evidence="2 3">
    <name type="scientific">Amphritea opalescens</name>
    <dbReference type="NCBI Taxonomy" id="2490544"/>
    <lineage>
        <taxon>Bacteria</taxon>
        <taxon>Pseudomonadati</taxon>
        <taxon>Pseudomonadota</taxon>
        <taxon>Gammaproteobacteria</taxon>
        <taxon>Oceanospirillales</taxon>
        <taxon>Oceanospirillaceae</taxon>
        <taxon>Amphritea</taxon>
    </lineage>
</organism>
<proteinExistence type="predicted"/>
<gene>
    <name evidence="2" type="ORF">EH243_04915</name>
</gene>
<name>A0A430KTU1_9GAMM</name>
<dbReference type="RefSeq" id="WP_126157526.1">
    <property type="nucleotide sequence ID" value="NZ_RQXW01000003.1"/>
</dbReference>
<feature type="signal peptide" evidence="1">
    <location>
        <begin position="1"/>
        <end position="22"/>
    </location>
</feature>